<feature type="domain" description="Uracil-DNA glycosylase-like" evidence="4">
    <location>
        <begin position="11"/>
        <end position="169"/>
    </location>
</feature>
<dbReference type="OrthoDB" id="9799921at2"/>
<comment type="caution">
    <text evidence="5">The sequence shown here is derived from an EMBL/GenBank/DDBJ whole genome shotgun (WGS) entry which is preliminary data.</text>
</comment>
<proteinExistence type="predicted"/>
<name>A0A1V2GYT5_9PROT</name>
<reference evidence="5 6" key="1">
    <citation type="submission" date="2016-10" db="EMBL/GenBank/DDBJ databases">
        <title>Draft Genome sequence of Roseomonas sp. strain M3.</title>
        <authorList>
            <person name="Subhash Y."/>
            <person name="Lee S."/>
        </authorList>
    </citation>
    <scope>NUCLEOTIDE SEQUENCE [LARGE SCALE GENOMIC DNA]</scope>
    <source>
        <strain evidence="5 6">M3</strain>
    </source>
</reference>
<gene>
    <name evidence="5" type="ORF">BKE38_18375</name>
</gene>
<evidence type="ECO:0000313" key="6">
    <source>
        <dbReference type="Proteomes" id="UP000188879"/>
    </source>
</evidence>
<dbReference type="InterPro" id="IPR005122">
    <property type="entry name" value="Uracil-DNA_glycosylase-like"/>
</dbReference>
<evidence type="ECO:0000313" key="5">
    <source>
        <dbReference type="EMBL" id="ONG50389.1"/>
    </source>
</evidence>
<dbReference type="SMART" id="SM00987">
    <property type="entry name" value="UreE_C"/>
    <property type="match status" value="1"/>
</dbReference>
<evidence type="ECO:0000256" key="1">
    <source>
        <dbReference type="ARBA" id="ARBA00022763"/>
    </source>
</evidence>
<dbReference type="Pfam" id="PF03167">
    <property type="entry name" value="UDG"/>
    <property type="match status" value="1"/>
</dbReference>
<dbReference type="CDD" id="cd10028">
    <property type="entry name" value="UDG-F2_TDG_MUG"/>
    <property type="match status" value="1"/>
</dbReference>
<dbReference type="Proteomes" id="UP000188879">
    <property type="component" value="Unassembled WGS sequence"/>
</dbReference>
<dbReference type="InterPro" id="IPR015637">
    <property type="entry name" value="MUG/TDG"/>
</dbReference>
<organism evidence="5 6">
    <name type="scientific">Teichococcus deserti</name>
    <dbReference type="NCBI Taxonomy" id="1817963"/>
    <lineage>
        <taxon>Bacteria</taxon>
        <taxon>Pseudomonadati</taxon>
        <taxon>Pseudomonadota</taxon>
        <taxon>Alphaproteobacteria</taxon>
        <taxon>Acetobacterales</taxon>
        <taxon>Roseomonadaceae</taxon>
        <taxon>Roseomonas</taxon>
    </lineage>
</organism>
<dbReference type="InterPro" id="IPR036895">
    <property type="entry name" value="Uracil-DNA_glycosylase-like_sf"/>
</dbReference>
<dbReference type="GO" id="GO:0008263">
    <property type="term" value="F:pyrimidine-specific mismatch base pair DNA N-glycosylase activity"/>
    <property type="evidence" value="ECO:0007669"/>
    <property type="project" value="TreeGrafter"/>
</dbReference>
<evidence type="ECO:0000256" key="3">
    <source>
        <dbReference type="ARBA" id="ARBA00023204"/>
    </source>
</evidence>
<dbReference type="SMART" id="SM00986">
    <property type="entry name" value="UDG"/>
    <property type="match status" value="1"/>
</dbReference>
<keyword evidence="2" id="KW-0378">Hydrolase</keyword>
<protein>
    <submittedName>
        <fullName evidence="5">Mismatch-specific DNA-glycosylase</fullName>
    </submittedName>
</protein>
<sequence length="182" mass="20013">MLPADPAHILPDVLEKGLRLVFCGSAPSKRAAAVGAYYAHPGNKFWRILATAGLTERQLQPAEFRTLLQYRIGLTDMAKHSFGNDSELPPGAYDPEGFERRIKEVQPVAVAFTAKAPAAAFLRQRTSSLTYGRQSRRPGFPELWVLPSTSGLATSFWDARPWLELGTWFRGGSVSDTPEVAP</sequence>
<accession>A0A1V2GYT5</accession>
<dbReference type="PANTHER" id="PTHR12159:SF9">
    <property type="entry name" value="G_T MISMATCH-SPECIFIC THYMINE DNA GLYCOSYLASE"/>
    <property type="match status" value="1"/>
</dbReference>
<keyword evidence="6" id="KW-1185">Reference proteome</keyword>
<dbReference type="EMBL" id="MLCO01000190">
    <property type="protein sequence ID" value="ONG50389.1"/>
    <property type="molecule type" value="Genomic_DNA"/>
</dbReference>
<keyword evidence="1" id="KW-0227">DNA damage</keyword>
<dbReference type="RefSeq" id="WP_076958772.1">
    <property type="nucleotide sequence ID" value="NZ_MLCO01000190.1"/>
</dbReference>
<keyword evidence="3" id="KW-0234">DNA repair</keyword>
<dbReference type="GO" id="GO:0006285">
    <property type="term" value="P:base-excision repair, AP site formation"/>
    <property type="evidence" value="ECO:0007669"/>
    <property type="project" value="InterPro"/>
</dbReference>
<evidence type="ECO:0000259" key="4">
    <source>
        <dbReference type="SMART" id="SM00986"/>
    </source>
</evidence>
<dbReference type="PANTHER" id="PTHR12159">
    <property type="entry name" value="G/T AND G/U MISMATCH-SPECIFIC DNA GLYCOSYLASE"/>
    <property type="match status" value="1"/>
</dbReference>
<dbReference type="Gene3D" id="3.40.470.10">
    <property type="entry name" value="Uracil-DNA glycosylase-like domain"/>
    <property type="match status" value="1"/>
</dbReference>
<dbReference type="SUPFAM" id="SSF52141">
    <property type="entry name" value="Uracil-DNA glycosylase-like"/>
    <property type="match status" value="1"/>
</dbReference>
<evidence type="ECO:0000256" key="2">
    <source>
        <dbReference type="ARBA" id="ARBA00022801"/>
    </source>
</evidence>
<dbReference type="GO" id="GO:0004844">
    <property type="term" value="F:uracil DNA N-glycosylase activity"/>
    <property type="evidence" value="ECO:0007669"/>
    <property type="project" value="TreeGrafter"/>
</dbReference>
<dbReference type="AlphaFoldDB" id="A0A1V2GYT5"/>